<comment type="caution">
    <text evidence="2">The sequence shown here is derived from an EMBL/GenBank/DDBJ whole genome shotgun (WGS) entry which is preliminary data.</text>
</comment>
<evidence type="ECO:0000256" key="1">
    <source>
        <dbReference type="SAM" id="MobiDB-lite"/>
    </source>
</evidence>
<dbReference type="EMBL" id="JAPFFF010000014">
    <property type="protein sequence ID" value="KAK8870980.1"/>
    <property type="molecule type" value="Genomic_DNA"/>
</dbReference>
<evidence type="ECO:0000313" key="3">
    <source>
        <dbReference type="Proteomes" id="UP001470230"/>
    </source>
</evidence>
<keyword evidence="3" id="KW-1185">Reference proteome</keyword>
<gene>
    <name evidence="2" type="ORF">M9Y10_008893</name>
</gene>
<name>A0ABR2IZC5_9EUKA</name>
<organism evidence="2 3">
    <name type="scientific">Tritrichomonas musculus</name>
    <dbReference type="NCBI Taxonomy" id="1915356"/>
    <lineage>
        <taxon>Eukaryota</taxon>
        <taxon>Metamonada</taxon>
        <taxon>Parabasalia</taxon>
        <taxon>Tritrichomonadida</taxon>
        <taxon>Tritrichomonadidae</taxon>
        <taxon>Tritrichomonas</taxon>
    </lineage>
</organism>
<evidence type="ECO:0008006" key="4">
    <source>
        <dbReference type="Google" id="ProtNLM"/>
    </source>
</evidence>
<proteinExistence type="predicted"/>
<dbReference type="Proteomes" id="UP001470230">
    <property type="component" value="Unassembled WGS sequence"/>
</dbReference>
<reference evidence="2 3" key="1">
    <citation type="submission" date="2024-04" db="EMBL/GenBank/DDBJ databases">
        <title>Tritrichomonas musculus Genome.</title>
        <authorList>
            <person name="Alves-Ferreira E."/>
            <person name="Grigg M."/>
            <person name="Lorenzi H."/>
            <person name="Galac M."/>
        </authorList>
    </citation>
    <scope>NUCLEOTIDE SEQUENCE [LARGE SCALE GENOMIC DNA]</scope>
    <source>
        <strain evidence="2 3">EAF2021</strain>
    </source>
</reference>
<sequence length="1109" mass="125662">MQNQATIPLKIEASVIGSTVVPVSTTIPSTSKGSEIKNFLHYSHQMEIPEGSCLVLKIPLDAKKTRFNYRILEDDKNLSLIAQKLKNITTIILIHPKTLLLKIHCADGRVSIREYPCKTPSVDIISAVCKDFFHLKHEIAYALYPNIHNLNDPIQQTKSIIEYDPTLQDVWLLRRFWIQAKNTLNEESDIHFNYSHARNIVFAMDFAYQYYQWEKLVAISLTIEYGTYEQTKVLLKKEKKEKKAQAKEDKKKEKKEKKKKKEDGSTADDSPPTKYENTHFPKWMLADKKIKKRKHEIIEIVKEYQDQEVIVLKKTFLEICLQNKFFGALMFPVRCQIPLSDQPEDDYTLSFSEEYIHLLEKGTERDVYTIRLNYVKKWKPSNNTNIEFNFFPSPSDRKVVRWEVRTTNSYTVIDYFTSLVNFIKQQAILAQKDLNKNISGDREFLKTTNTGLSDILSRSDVNSNLANAEFKIDELEVLGNTDSLNRIEPPSPQTIVTSDPSEYTIFGETESTYNDFSSFYTNESGFRYEPSPTSTVNENIIESGCSLLRTIITNESISPVADTTAWVQSCLPEDLLTQSVLGWQLQGSTDTTEDTISTVSRCIAYVFQSELSALDSFVTLNYVRSLLLHNARGKWKGIDFAEMAEQVDEALGDVLRPVFQITRRLIYPLSTLVFEDSSDILPLARSMLYLNETIAMLLFFSSISISKALCNAGIGCELLQPILNTLPVVDTYDPVVAYALSEALLPILNTLQNNEEAQNALLSQPHVAKVEIQSISNCILELYNYTHFMSSSVAVFCRVRSPRLLTIPQTPSTIPEAGYVYQIAREASLTLWNIGYGKYSSLAQELSYISSAFYTIFIEAARDPSLANFLGIIYKDLIDCLTHVAQIFQENQNMTDILSTTSPVDNVLISLFNSSEDTRTTQSLIALDSVNPKHRSMVLQDSGQRIETSLKNVKDNKFTDDEVQSISDSYRVFSMMAVSLTKDYQKANLLRADLAELGKLLTVVLRDNMDPNQRNAKTQELISRINKVVTDSQDMSQFVEFSTIEISPDSLVKANPLSDSQASAALLSRAITSSQTPVQIRIPDVAASTDVLKRLASVLKRFSLNTNTE</sequence>
<protein>
    <recommendedName>
        <fullName evidence="4">FERM domain-containing protein</fullName>
    </recommendedName>
</protein>
<feature type="region of interest" description="Disordered" evidence="1">
    <location>
        <begin position="244"/>
        <end position="275"/>
    </location>
</feature>
<accession>A0ABR2IZC5</accession>
<evidence type="ECO:0000313" key="2">
    <source>
        <dbReference type="EMBL" id="KAK8870980.1"/>
    </source>
</evidence>